<protein>
    <submittedName>
        <fullName evidence="2">Virulence protein RhuM family protein</fullName>
    </submittedName>
</protein>
<dbReference type="Proteomes" id="UP000198304">
    <property type="component" value="Unassembled WGS sequence"/>
</dbReference>
<dbReference type="EMBL" id="FZOJ01000017">
    <property type="protein sequence ID" value="SNS68547.1"/>
    <property type="molecule type" value="Genomic_DNA"/>
</dbReference>
<feature type="compositionally biased region" description="Basic residues" evidence="1">
    <location>
        <begin position="1"/>
        <end position="17"/>
    </location>
</feature>
<feature type="region of interest" description="Disordered" evidence="1">
    <location>
        <begin position="1"/>
        <end position="20"/>
    </location>
</feature>
<reference evidence="2 3" key="1">
    <citation type="submission" date="2017-06" db="EMBL/GenBank/DDBJ databases">
        <authorList>
            <person name="Kim H.J."/>
            <person name="Triplett B.A."/>
        </authorList>
    </citation>
    <scope>NUCLEOTIDE SEQUENCE [LARGE SCALE GENOMIC DNA]</scope>
    <source>
        <strain evidence="2 3">SCA</strain>
    </source>
</reference>
<evidence type="ECO:0000313" key="2">
    <source>
        <dbReference type="EMBL" id="SNS68547.1"/>
    </source>
</evidence>
<dbReference type="OrthoDB" id="367880at2"/>
<proteinExistence type="predicted"/>
<sequence length="113" mass="13978">MKKKRKSNTPRHKRMKREARFQTAKHWIRKYEGKHIIKGYSKHFGVNKLCAIKELEMLRYNFKPEYIKQIKGRWATERLNEYMVKDFTMNDERLKEMKNLGQDYKDDFDIFVE</sequence>
<dbReference type="Pfam" id="PF13310">
    <property type="entry name" value="Virulence_RhuM"/>
    <property type="match status" value="1"/>
</dbReference>
<name>A0A239GH73_9FIRM</name>
<gene>
    <name evidence="2" type="ORF">SAMN05446037_101713</name>
</gene>
<dbReference type="InterPro" id="IPR011204">
    <property type="entry name" value="Virulence_RhuM-like"/>
</dbReference>
<evidence type="ECO:0000256" key="1">
    <source>
        <dbReference type="SAM" id="MobiDB-lite"/>
    </source>
</evidence>
<dbReference type="RefSeq" id="WP_089283843.1">
    <property type="nucleotide sequence ID" value="NZ_FZOJ01000017.1"/>
</dbReference>
<organism evidence="2 3">
    <name type="scientific">Anaerovirgula multivorans</name>
    <dbReference type="NCBI Taxonomy" id="312168"/>
    <lineage>
        <taxon>Bacteria</taxon>
        <taxon>Bacillati</taxon>
        <taxon>Bacillota</taxon>
        <taxon>Clostridia</taxon>
        <taxon>Peptostreptococcales</taxon>
        <taxon>Natronincolaceae</taxon>
        <taxon>Anaerovirgula</taxon>
    </lineage>
</organism>
<dbReference type="AlphaFoldDB" id="A0A239GH73"/>
<evidence type="ECO:0000313" key="3">
    <source>
        <dbReference type="Proteomes" id="UP000198304"/>
    </source>
</evidence>
<keyword evidence="3" id="KW-1185">Reference proteome</keyword>
<accession>A0A239GH73</accession>